<dbReference type="GO" id="GO:0022857">
    <property type="term" value="F:transmembrane transporter activity"/>
    <property type="evidence" value="ECO:0007669"/>
    <property type="project" value="InterPro"/>
</dbReference>
<keyword evidence="7" id="KW-0653">Protein transport</keyword>
<sequence length="133" mass="14251">MSSRSRTMPSIPTASMSDVAFLLLVFFLVVTAFREDIGLRTDLPPLTEQREGVREILHVQISASGEMAVEGEPLAPEAVRERVSTFAAGGGPVEVKSHRLAPYAAYVGALDAVLQGHRDIGATPRLSLPQPAE</sequence>
<dbReference type="Proteomes" id="UP000216446">
    <property type="component" value="Unassembled WGS sequence"/>
</dbReference>
<keyword evidence="9" id="KW-1185">Reference proteome</keyword>
<evidence type="ECO:0000256" key="1">
    <source>
        <dbReference type="ARBA" id="ARBA00004162"/>
    </source>
</evidence>
<evidence type="ECO:0000256" key="2">
    <source>
        <dbReference type="ARBA" id="ARBA00005811"/>
    </source>
</evidence>
<dbReference type="GO" id="GO:0015031">
    <property type="term" value="P:protein transport"/>
    <property type="evidence" value="ECO:0007669"/>
    <property type="project" value="UniProtKB-KW"/>
</dbReference>
<dbReference type="InterPro" id="IPR003400">
    <property type="entry name" value="ExbD"/>
</dbReference>
<protein>
    <recommendedName>
        <fullName evidence="10">Biopolymer transporter ExbD</fullName>
    </recommendedName>
</protein>
<dbReference type="RefSeq" id="WP_094548832.1">
    <property type="nucleotide sequence ID" value="NZ_MQWB01000001.1"/>
</dbReference>
<evidence type="ECO:0000313" key="9">
    <source>
        <dbReference type="Proteomes" id="UP000216446"/>
    </source>
</evidence>
<comment type="similarity">
    <text evidence="2 7">Belongs to the ExbD/TolR family.</text>
</comment>
<dbReference type="AlphaFoldDB" id="A0A259U0A7"/>
<gene>
    <name evidence="8" type="ORF">BSZ36_10960</name>
</gene>
<dbReference type="Pfam" id="PF02472">
    <property type="entry name" value="ExbD"/>
    <property type="match status" value="1"/>
</dbReference>
<dbReference type="PANTHER" id="PTHR30558">
    <property type="entry name" value="EXBD MEMBRANE COMPONENT OF PMF-DRIVEN MACROMOLECULE IMPORT SYSTEM"/>
    <property type="match status" value="1"/>
</dbReference>
<evidence type="ECO:0000256" key="4">
    <source>
        <dbReference type="ARBA" id="ARBA00022692"/>
    </source>
</evidence>
<evidence type="ECO:0000256" key="6">
    <source>
        <dbReference type="ARBA" id="ARBA00023136"/>
    </source>
</evidence>
<dbReference type="EMBL" id="MQWB01000001">
    <property type="protein sequence ID" value="OZC03453.1"/>
    <property type="molecule type" value="Genomic_DNA"/>
</dbReference>
<evidence type="ECO:0008006" key="10">
    <source>
        <dbReference type="Google" id="ProtNLM"/>
    </source>
</evidence>
<keyword evidence="7" id="KW-0813">Transport</keyword>
<keyword evidence="3" id="KW-1003">Cell membrane</keyword>
<keyword evidence="4 7" id="KW-0812">Transmembrane</keyword>
<keyword evidence="6" id="KW-0472">Membrane</keyword>
<comment type="subcellular location">
    <subcellularLocation>
        <location evidence="1">Cell membrane</location>
        <topology evidence="1">Single-pass membrane protein</topology>
    </subcellularLocation>
    <subcellularLocation>
        <location evidence="7">Cell membrane</location>
        <topology evidence="7">Single-pass type II membrane protein</topology>
    </subcellularLocation>
</comment>
<evidence type="ECO:0000256" key="7">
    <source>
        <dbReference type="RuleBase" id="RU003879"/>
    </source>
</evidence>
<dbReference type="PANTHER" id="PTHR30558:SF3">
    <property type="entry name" value="BIOPOLYMER TRANSPORT PROTEIN EXBD-RELATED"/>
    <property type="match status" value="1"/>
</dbReference>
<name>A0A259U0A7_9BACT</name>
<keyword evidence="5" id="KW-1133">Transmembrane helix</keyword>
<evidence type="ECO:0000313" key="8">
    <source>
        <dbReference type="EMBL" id="OZC03453.1"/>
    </source>
</evidence>
<reference evidence="8 9" key="1">
    <citation type="submission" date="2016-11" db="EMBL/GenBank/DDBJ databases">
        <title>Study of marine rhodopsin-containing bacteria.</title>
        <authorList>
            <person name="Yoshizawa S."/>
            <person name="Kumagai Y."/>
            <person name="Kogure K."/>
        </authorList>
    </citation>
    <scope>NUCLEOTIDE SEQUENCE [LARGE SCALE GENOMIC DNA]</scope>
    <source>
        <strain evidence="8 9">SG-29</strain>
    </source>
</reference>
<evidence type="ECO:0000256" key="3">
    <source>
        <dbReference type="ARBA" id="ARBA00022475"/>
    </source>
</evidence>
<dbReference type="GO" id="GO:0005886">
    <property type="term" value="C:plasma membrane"/>
    <property type="evidence" value="ECO:0007669"/>
    <property type="project" value="UniProtKB-SubCell"/>
</dbReference>
<dbReference type="InParanoid" id="A0A259U0A7"/>
<comment type="caution">
    <text evidence="8">The sequence shown here is derived from an EMBL/GenBank/DDBJ whole genome shotgun (WGS) entry which is preliminary data.</text>
</comment>
<organism evidence="8 9">
    <name type="scientific">Rubricoccus marinus</name>
    <dbReference type="NCBI Taxonomy" id="716817"/>
    <lineage>
        <taxon>Bacteria</taxon>
        <taxon>Pseudomonadati</taxon>
        <taxon>Rhodothermota</taxon>
        <taxon>Rhodothermia</taxon>
        <taxon>Rhodothermales</taxon>
        <taxon>Rubricoccaceae</taxon>
        <taxon>Rubricoccus</taxon>
    </lineage>
</organism>
<accession>A0A259U0A7</accession>
<dbReference type="OrthoDB" id="1493829at2"/>
<evidence type="ECO:0000256" key="5">
    <source>
        <dbReference type="ARBA" id="ARBA00022989"/>
    </source>
</evidence>
<proteinExistence type="inferred from homology"/>